<dbReference type="InterPro" id="IPR001478">
    <property type="entry name" value="PDZ"/>
</dbReference>
<dbReference type="Gene3D" id="2.30.42.10">
    <property type="match status" value="2"/>
</dbReference>
<evidence type="ECO:0000256" key="3">
    <source>
        <dbReference type="ARBA" id="ARBA00022833"/>
    </source>
</evidence>
<evidence type="ECO:0000313" key="10">
    <source>
        <dbReference type="Proteomes" id="UP000242188"/>
    </source>
</evidence>
<dbReference type="PROSITE" id="PS00518">
    <property type="entry name" value="ZF_RING_1"/>
    <property type="match status" value="1"/>
</dbReference>
<keyword evidence="5" id="KW-0175">Coiled coil</keyword>
<dbReference type="SMART" id="SM00228">
    <property type="entry name" value="PDZ"/>
    <property type="match status" value="2"/>
</dbReference>
<feature type="domain" description="PDZ" evidence="8">
    <location>
        <begin position="420"/>
        <end position="504"/>
    </location>
</feature>
<evidence type="ECO:0000256" key="4">
    <source>
        <dbReference type="PROSITE-ProRule" id="PRU00175"/>
    </source>
</evidence>
<dbReference type="PANTHER" id="PTHR15545:SF8">
    <property type="entry name" value="SLO-INTERACTING PROTEIN 1"/>
    <property type="match status" value="1"/>
</dbReference>
<dbReference type="SUPFAM" id="SSF57850">
    <property type="entry name" value="RING/U-box"/>
    <property type="match status" value="1"/>
</dbReference>
<feature type="compositionally biased region" description="Polar residues" evidence="6">
    <location>
        <begin position="703"/>
        <end position="713"/>
    </location>
</feature>
<feature type="region of interest" description="Disordered" evidence="6">
    <location>
        <begin position="697"/>
        <end position="719"/>
    </location>
</feature>
<dbReference type="CDD" id="cd06716">
    <property type="entry name" value="PDZ2-PDZRN4-like"/>
    <property type="match status" value="1"/>
</dbReference>
<dbReference type="SMART" id="SM00184">
    <property type="entry name" value="RING"/>
    <property type="match status" value="1"/>
</dbReference>
<evidence type="ECO:0000256" key="1">
    <source>
        <dbReference type="ARBA" id="ARBA00022723"/>
    </source>
</evidence>
<keyword evidence="1" id="KW-0479">Metal-binding</keyword>
<dbReference type="STRING" id="6573.A0A210PFQ2"/>
<accession>A0A210PFQ2</accession>
<feature type="coiled-coil region" evidence="5">
    <location>
        <begin position="160"/>
        <end position="223"/>
    </location>
</feature>
<keyword evidence="3" id="KW-0862">Zinc</keyword>
<feature type="compositionally biased region" description="Polar residues" evidence="6">
    <location>
        <begin position="814"/>
        <end position="830"/>
    </location>
</feature>
<dbReference type="PANTHER" id="PTHR15545">
    <property type="entry name" value="PDZ DOMAIN CONTAINING RING FINGER PROTEIN 3, 4"/>
    <property type="match status" value="1"/>
</dbReference>
<keyword evidence="10" id="KW-1185">Reference proteome</keyword>
<evidence type="ECO:0000259" key="8">
    <source>
        <dbReference type="PROSITE" id="PS50106"/>
    </source>
</evidence>
<dbReference type="InterPro" id="IPR001841">
    <property type="entry name" value="Znf_RING"/>
</dbReference>
<dbReference type="Proteomes" id="UP000242188">
    <property type="component" value="Unassembled WGS sequence"/>
</dbReference>
<reference evidence="9 10" key="1">
    <citation type="journal article" date="2017" name="Nat. Ecol. Evol.">
        <title>Scallop genome provides insights into evolution of bilaterian karyotype and development.</title>
        <authorList>
            <person name="Wang S."/>
            <person name="Zhang J."/>
            <person name="Jiao W."/>
            <person name="Li J."/>
            <person name="Xun X."/>
            <person name="Sun Y."/>
            <person name="Guo X."/>
            <person name="Huan P."/>
            <person name="Dong B."/>
            <person name="Zhang L."/>
            <person name="Hu X."/>
            <person name="Sun X."/>
            <person name="Wang J."/>
            <person name="Zhao C."/>
            <person name="Wang Y."/>
            <person name="Wang D."/>
            <person name="Huang X."/>
            <person name="Wang R."/>
            <person name="Lv J."/>
            <person name="Li Y."/>
            <person name="Zhang Z."/>
            <person name="Liu B."/>
            <person name="Lu W."/>
            <person name="Hui Y."/>
            <person name="Liang J."/>
            <person name="Zhou Z."/>
            <person name="Hou R."/>
            <person name="Li X."/>
            <person name="Liu Y."/>
            <person name="Li H."/>
            <person name="Ning X."/>
            <person name="Lin Y."/>
            <person name="Zhao L."/>
            <person name="Xing Q."/>
            <person name="Dou J."/>
            <person name="Li Y."/>
            <person name="Mao J."/>
            <person name="Guo H."/>
            <person name="Dou H."/>
            <person name="Li T."/>
            <person name="Mu C."/>
            <person name="Jiang W."/>
            <person name="Fu Q."/>
            <person name="Fu X."/>
            <person name="Miao Y."/>
            <person name="Liu J."/>
            <person name="Yu Q."/>
            <person name="Li R."/>
            <person name="Liao H."/>
            <person name="Li X."/>
            <person name="Kong Y."/>
            <person name="Jiang Z."/>
            <person name="Chourrout D."/>
            <person name="Li R."/>
            <person name="Bao Z."/>
        </authorList>
    </citation>
    <scope>NUCLEOTIDE SEQUENCE [LARGE SCALE GENOMIC DNA]</scope>
    <source>
        <strain evidence="9 10">PY_sf001</strain>
    </source>
</reference>
<feature type="region of interest" description="Disordered" evidence="6">
    <location>
        <begin position="899"/>
        <end position="952"/>
    </location>
</feature>
<dbReference type="SUPFAM" id="SSF49599">
    <property type="entry name" value="TRAF domain-like"/>
    <property type="match status" value="1"/>
</dbReference>
<gene>
    <name evidence="9" type="ORF">KP79_PYT12055</name>
</gene>
<feature type="region of interest" description="Disordered" evidence="6">
    <location>
        <begin position="549"/>
        <end position="602"/>
    </location>
</feature>
<evidence type="ECO:0000313" key="9">
    <source>
        <dbReference type="EMBL" id="OWF35312.1"/>
    </source>
</evidence>
<dbReference type="InterPro" id="IPR051971">
    <property type="entry name" value="E3_ubiquitin-PDZ_ligase"/>
</dbReference>
<feature type="compositionally biased region" description="Polar residues" evidence="6">
    <location>
        <begin position="913"/>
        <end position="934"/>
    </location>
</feature>
<evidence type="ECO:0000259" key="7">
    <source>
        <dbReference type="PROSITE" id="PS50089"/>
    </source>
</evidence>
<keyword evidence="2 4" id="KW-0863">Zinc-finger</keyword>
<comment type="caution">
    <text evidence="9">The sequence shown here is derived from an EMBL/GenBank/DDBJ whole genome shotgun (WGS) entry which is preliminary data.</text>
</comment>
<dbReference type="GO" id="GO:0008270">
    <property type="term" value="F:zinc ion binding"/>
    <property type="evidence" value="ECO:0007669"/>
    <property type="project" value="UniProtKB-KW"/>
</dbReference>
<dbReference type="OrthoDB" id="6270329at2759"/>
<evidence type="ECO:0000256" key="6">
    <source>
        <dbReference type="SAM" id="MobiDB-lite"/>
    </source>
</evidence>
<dbReference type="AlphaFoldDB" id="A0A210PFQ2"/>
<evidence type="ECO:0000256" key="5">
    <source>
        <dbReference type="SAM" id="Coils"/>
    </source>
</evidence>
<organism evidence="9 10">
    <name type="scientific">Mizuhopecten yessoensis</name>
    <name type="common">Japanese scallop</name>
    <name type="synonym">Patinopecten yessoensis</name>
    <dbReference type="NCBI Taxonomy" id="6573"/>
    <lineage>
        <taxon>Eukaryota</taxon>
        <taxon>Metazoa</taxon>
        <taxon>Spiralia</taxon>
        <taxon>Lophotrochozoa</taxon>
        <taxon>Mollusca</taxon>
        <taxon>Bivalvia</taxon>
        <taxon>Autobranchia</taxon>
        <taxon>Pteriomorphia</taxon>
        <taxon>Pectinida</taxon>
        <taxon>Pectinoidea</taxon>
        <taxon>Pectinidae</taxon>
        <taxon>Mizuhopecten</taxon>
    </lineage>
</organism>
<dbReference type="PROSITE" id="PS50106">
    <property type="entry name" value="PDZ"/>
    <property type="match status" value="2"/>
</dbReference>
<feature type="domain" description="RING-type" evidence="7">
    <location>
        <begin position="18"/>
        <end position="53"/>
    </location>
</feature>
<dbReference type="Gene3D" id="3.30.40.10">
    <property type="entry name" value="Zinc/RING finger domain, C3HC4 (zinc finger)"/>
    <property type="match status" value="2"/>
</dbReference>
<feature type="compositionally biased region" description="Polar residues" evidence="6">
    <location>
        <begin position="769"/>
        <end position="780"/>
    </location>
</feature>
<name>A0A210PFQ2_MIZYE</name>
<feature type="region of interest" description="Disordered" evidence="6">
    <location>
        <begin position="814"/>
        <end position="856"/>
    </location>
</feature>
<protein>
    <submittedName>
        <fullName evidence="9">E3 ubiquitin-protein ligase PDZRN3</fullName>
    </submittedName>
</protein>
<sequence>MGFHVEKFVSKISEDKKCDLCQRVLDNPVSTPCGHKFCTGCIIPWLVRHGKCPEKCRGLSPGQLESSLHLRELILNMEVHCEFRGRGCTQVMKLGEAEGHSHECEFRPALCGHDSCDAVVSVRELSRHQTEDCSYRPVGVCQQGCGLILQHNSSDKHKCLLALRAHIANQDNKINSLELEMKRVLSKFSKREKSLLLTISNLQQELQNQAAEFQRLLHDWSLQCDQADVYSVPLKLTLRRLDNSLGFNIMGGFSTEDDDNNNSRKTEDGSEGIVVSKVMEGGSAEKTGLQVNDHIIKVNGQDLSKSSHEEAVEAFHTAQEPIVVEVLRRVNKNKMKNRSPTMVSIGTQTEEEIYGFNRPPTPPPPVFPFPTSGLYQPSSRRPVAFSASTEMGLTDIEMAHGFEYDDAYFEERGYDMEYEEVILHRSPINEKLGLTLCYGSVEEGMTDVFISEVETESVAFKNGQIREGDQILQINGIDVQSREQAIKLFCERGADIRLLLARPAQLQLDDGFMEEQNGVLDDFHLDILEKHHHDNIQIMASMLARGHFDEEGGTTDTATTENSLHKHEKDSGVGRTDESLRNEESSEQDVYESEFTNSPAATSKFRPNYKHLKDEQHYSDESFLSTEVVDQEGMVQMIPPDVCERFREDLARRCGELRGDEVLVRKDSQSSIEQELAILNKEMEDIQLECQELANARMRDQSKPQSPRDQTPYRSPRIVPRMGTRLEFMKHVQLYDQIDNIGRKDTLPSIKGLTIGGQASSDKGDRDASTTSAYNTGESCRSTPLTLELNQTSDEGEKGFKNSMLCLAPIPSAPTMTSFSDTEKQTQTPCRSHESSSEDTFLAANTPSDSVPTGTPLLQEQQKNKMGESLQDLYMKYADVMYTNQANLQHTIQIQQKLFQQQMDQKRPRNTGPYASSGSGSTHGLPPSGQSPGNATPPGSGEMEWVVKRRPDGTRYITRRPIRNKMLKERAKKISEERCGMTTDDDAMSELKTGRYWSKEDKKRHLERSKDHKKRRELMMKAKMETLKETEEKKEVNVVELGHRKMMKHKGKKVFDDFTTVQEMLAHGSRVPEGKTYNPLLSVTTV</sequence>
<dbReference type="Pfam" id="PF13923">
    <property type="entry name" value="zf-C3HC4_2"/>
    <property type="match status" value="1"/>
</dbReference>
<dbReference type="PROSITE" id="PS50089">
    <property type="entry name" value="ZF_RING_2"/>
    <property type="match status" value="1"/>
</dbReference>
<dbReference type="InterPro" id="IPR017907">
    <property type="entry name" value="Znf_RING_CS"/>
</dbReference>
<dbReference type="Pfam" id="PF00595">
    <property type="entry name" value="PDZ"/>
    <property type="match status" value="2"/>
</dbReference>
<dbReference type="EMBL" id="NEDP02076733">
    <property type="protein sequence ID" value="OWF35312.1"/>
    <property type="molecule type" value="Genomic_DNA"/>
</dbReference>
<feature type="domain" description="PDZ" evidence="8">
    <location>
        <begin position="235"/>
        <end position="330"/>
    </location>
</feature>
<feature type="region of interest" description="Disordered" evidence="6">
    <location>
        <begin position="746"/>
        <end position="780"/>
    </location>
</feature>
<dbReference type="InterPro" id="IPR013083">
    <property type="entry name" value="Znf_RING/FYVE/PHD"/>
</dbReference>
<proteinExistence type="predicted"/>
<feature type="coiled-coil region" evidence="5">
    <location>
        <begin position="669"/>
        <end position="696"/>
    </location>
</feature>
<feature type="compositionally biased region" description="Basic and acidic residues" evidence="6">
    <location>
        <begin position="563"/>
        <end position="584"/>
    </location>
</feature>
<feature type="compositionally biased region" description="Polar residues" evidence="6">
    <location>
        <begin position="843"/>
        <end position="856"/>
    </location>
</feature>
<dbReference type="SUPFAM" id="SSF50156">
    <property type="entry name" value="PDZ domain-like"/>
    <property type="match status" value="2"/>
</dbReference>
<evidence type="ECO:0000256" key="2">
    <source>
        <dbReference type="ARBA" id="ARBA00022771"/>
    </source>
</evidence>
<dbReference type="InterPro" id="IPR036034">
    <property type="entry name" value="PDZ_sf"/>
</dbReference>